<dbReference type="OrthoDB" id="3690121at2"/>
<keyword evidence="1" id="KW-0812">Transmembrane</keyword>
<keyword evidence="3" id="KW-1185">Reference proteome</keyword>
<gene>
    <name evidence="2" type="ORF">SAMN05421812_102705</name>
</gene>
<dbReference type="RefSeq" id="WP_089246196.1">
    <property type="nucleotide sequence ID" value="NZ_FZPH01000002.1"/>
</dbReference>
<reference evidence="2 3" key="1">
    <citation type="submission" date="2017-06" db="EMBL/GenBank/DDBJ databases">
        <authorList>
            <person name="Kim H.J."/>
            <person name="Triplett B.A."/>
        </authorList>
    </citation>
    <scope>NUCLEOTIDE SEQUENCE [LARGE SCALE GENOMIC DNA]</scope>
    <source>
        <strain evidence="2 3">CGMCC 4.5593</strain>
    </source>
</reference>
<keyword evidence="1" id="KW-0472">Membrane</keyword>
<dbReference type="EMBL" id="FZPH01000002">
    <property type="protein sequence ID" value="SNT00375.1"/>
    <property type="molecule type" value="Genomic_DNA"/>
</dbReference>
<dbReference type="AlphaFoldDB" id="A0A239J3J1"/>
<organism evidence="2 3">
    <name type="scientific">Asanoa hainanensis</name>
    <dbReference type="NCBI Taxonomy" id="560556"/>
    <lineage>
        <taxon>Bacteria</taxon>
        <taxon>Bacillati</taxon>
        <taxon>Actinomycetota</taxon>
        <taxon>Actinomycetes</taxon>
        <taxon>Micromonosporales</taxon>
        <taxon>Micromonosporaceae</taxon>
        <taxon>Asanoa</taxon>
    </lineage>
</organism>
<dbReference type="Proteomes" id="UP000198362">
    <property type="component" value="Unassembled WGS sequence"/>
</dbReference>
<feature type="transmembrane region" description="Helical" evidence="1">
    <location>
        <begin position="37"/>
        <end position="59"/>
    </location>
</feature>
<evidence type="ECO:0000313" key="2">
    <source>
        <dbReference type="EMBL" id="SNT00375.1"/>
    </source>
</evidence>
<name>A0A239J3J1_9ACTN</name>
<evidence type="ECO:0000256" key="1">
    <source>
        <dbReference type="SAM" id="Phobius"/>
    </source>
</evidence>
<sequence length="236" mass="25442">MSELQRLREAMRVTERPSSLDLAAIMRDGRRLRRRRVFARSGGATLAAAFVAAVAVVAVNQDDPSLNEHVPTPAAVAPTPSPAFESESRKPIGAVVDTGISYGVERRVYYFVPVEVPGHPKVRMGLVGGRLLPGGSLTSDYLVNDVEGIDRSAGFHEIGNDESGPGQTRPPVPTFGYFVGPAQSIVGTVDGKDIKARLARWSEDAQVVIFWFDPTDLAPGVPLDGIIARDKSNRRL</sequence>
<proteinExistence type="predicted"/>
<accession>A0A239J3J1</accession>
<protein>
    <submittedName>
        <fullName evidence="2">Uncharacterized protein</fullName>
    </submittedName>
</protein>
<evidence type="ECO:0000313" key="3">
    <source>
        <dbReference type="Proteomes" id="UP000198362"/>
    </source>
</evidence>
<keyword evidence="1" id="KW-1133">Transmembrane helix</keyword>